<dbReference type="Proteomes" id="UP001150238">
    <property type="component" value="Unassembled WGS sequence"/>
</dbReference>
<dbReference type="AlphaFoldDB" id="A0A9W9AJL1"/>
<accession>A0A9W9AJL1</accession>
<evidence type="ECO:0000313" key="6">
    <source>
        <dbReference type="Proteomes" id="UP001150238"/>
    </source>
</evidence>
<dbReference type="CDD" id="cd00024">
    <property type="entry name" value="CD_CSD"/>
    <property type="match status" value="1"/>
</dbReference>
<dbReference type="EMBL" id="JANVFS010000012">
    <property type="protein sequence ID" value="KAJ4484313.1"/>
    <property type="molecule type" value="Genomic_DNA"/>
</dbReference>
<dbReference type="GO" id="GO:0006338">
    <property type="term" value="P:chromatin remodeling"/>
    <property type="evidence" value="ECO:0007669"/>
    <property type="project" value="UniProtKB-ARBA"/>
</dbReference>
<dbReference type="InterPro" id="IPR000953">
    <property type="entry name" value="Chromo/chromo_shadow_dom"/>
</dbReference>
<evidence type="ECO:0000256" key="2">
    <source>
        <dbReference type="ARBA" id="ARBA00023242"/>
    </source>
</evidence>
<dbReference type="PANTHER" id="PTHR22812">
    <property type="entry name" value="CHROMOBOX PROTEIN"/>
    <property type="match status" value="1"/>
</dbReference>
<dbReference type="InterPro" id="IPR023780">
    <property type="entry name" value="Chromo_domain"/>
</dbReference>
<proteinExistence type="predicted"/>
<gene>
    <name evidence="5" type="ORF">C8J55DRAFT_453354</name>
</gene>
<name>A0A9W9AJL1_9AGAR</name>
<dbReference type="InterPro" id="IPR040684">
    <property type="entry name" value="HMUDK_hel"/>
</dbReference>
<reference evidence="5" key="1">
    <citation type="submission" date="2022-08" db="EMBL/GenBank/DDBJ databases">
        <authorList>
            <consortium name="DOE Joint Genome Institute"/>
            <person name="Min B."/>
            <person name="Riley R."/>
            <person name="Sierra-Patev S."/>
            <person name="Naranjo-Ortiz M."/>
            <person name="Looney B."/>
            <person name="Konkel Z."/>
            <person name="Slot J.C."/>
            <person name="Sakamoto Y."/>
            <person name="Steenwyk J.L."/>
            <person name="Rokas A."/>
            <person name="Carro J."/>
            <person name="Camarero S."/>
            <person name="Ferreira P."/>
            <person name="Molpeceres G."/>
            <person name="Ruiz-Duenas F.J."/>
            <person name="Serrano A."/>
            <person name="Henrissat B."/>
            <person name="Drula E."/>
            <person name="Hughes K.W."/>
            <person name="Mata J.L."/>
            <person name="Ishikawa N.K."/>
            <person name="Vargas-Isla R."/>
            <person name="Ushijima S."/>
            <person name="Smith C.A."/>
            <person name="Ahrendt S."/>
            <person name="Andreopoulos W."/>
            <person name="He G."/>
            <person name="Labutti K."/>
            <person name="Lipzen A."/>
            <person name="Ng V."/>
            <person name="Sandor L."/>
            <person name="Barry K."/>
            <person name="Martinez A.T."/>
            <person name="Xiao Y."/>
            <person name="Gibbons J.G."/>
            <person name="Terashima K."/>
            <person name="Hibbett D.S."/>
            <person name="Grigoriev I.V."/>
        </authorList>
    </citation>
    <scope>NUCLEOTIDE SEQUENCE</scope>
    <source>
        <strain evidence="5">Sp2 HRB7682 ss15</strain>
    </source>
</reference>
<dbReference type="GO" id="GO:0005634">
    <property type="term" value="C:nucleus"/>
    <property type="evidence" value="ECO:0007669"/>
    <property type="project" value="UniProtKB-SubCell"/>
</dbReference>
<evidence type="ECO:0000256" key="3">
    <source>
        <dbReference type="SAM" id="MobiDB-lite"/>
    </source>
</evidence>
<dbReference type="InterPro" id="IPR016197">
    <property type="entry name" value="Chromo-like_dom_sf"/>
</dbReference>
<organism evidence="5 6">
    <name type="scientific">Lentinula lateritia</name>
    <dbReference type="NCBI Taxonomy" id="40482"/>
    <lineage>
        <taxon>Eukaryota</taxon>
        <taxon>Fungi</taxon>
        <taxon>Dikarya</taxon>
        <taxon>Basidiomycota</taxon>
        <taxon>Agaricomycotina</taxon>
        <taxon>Agaricomycetes</taxon>
        <taxon>Agaricomycetidae</taxon>
        <taxon>Agaricales</taxon>
        <taxon>Marasmiineae</taxon>
        <taxon>Omphalotaceae</taxon>
        <taxon>Lentinula</taxon>
    </lineage>
</organism>
<dbReference type="Gene3D" id="2.40.50.40">
    <property type="match status" value="1"/>
</dbReference>
<evidence type="ECO:0000313" key="5">
    <source>
        <dbReference type="EMBL" id="KAJ4484313.1"/>
    </source>
</evidence>
<feature type="non-terminal residue" evidence="5">
    <location>
        <position position="520"/>
    </location>
</feature>
<evidence type="ECO:0000256" key="1">
    <source>
        <dbReference type="ARBA" id="ARBA00004123"/>
    </source>
</evidence>
<feature type="domain" description="Chromo" evidence="4">
    <location>
        <begin position="472"/>
        <end position="520"/>
    </location>
</feature>
<dbReference type="Pfam" id="PF18723">
    <property type="entry name" value="HMUDK_hel"/>
    <property type="match status" value="1"/>
</dbReference>
<protein>
    <recommendedName>
        <fullName evidence="4">Chromo domain-containing protein</fullName>
    </recommendedName>
</protein>
<dbReference type="PROSITE" id="PS50013">
    <property type="entry name" value="CHROMO_2"/>
    <property type="match status" value="1"/>
</dbReference>
<reference evidence="5" key="2">
    <citation type="journal article" date="2023" name="Proc. Natl. Acad. Sci. U.S.A.">
        <title>A global phylogenomic analysis of the shiitake genus Lentinula.</title>
        <authorList>
            <person name="Sierra-Patev S."/>
            <person name="Min B."/>
            <person name="Naranjo-Ortiz M."/>
            <person name="Looney B."/>
            <person name="Konkel Z."/>
            <person name="Slot J.C."/>
            <person name="Sakamoto Y."/>
            <person name="Steenwyk J.L."/>
            <person name="Rokas A."/>
            <person name="Carro J."/>
            <person name="Camarero S."/>
            <person name="Ferreira P."/>
            <person name="Molpeceres G."/>
            <person name="Ruiz-Duenas F.J."/>
            <person name="Serrano A."/>
            <person name="Henrissat B."/>
            <person name="Drula E."/>
            <person name="Hughes K.W."/>
            <person name="Mata J.L."/>
            <person name="Ishikawa N.K."/>
            <person name="Vargas-Isla R."/>
            <person name="Ushijima S."/>
            <person name="Smith C.A."/>
            <person name="Donoghue J."/>
            <person name="Ahrendt S."/>
            <person name="Andreopoulos W."/>
            <person name="He G."/>
            <person name="LaButti K."/>
            <person name="Lipzen A."/>
            <person name="Ng V."/>
            <person name="Riley R."/>
            <person name="Sandor L."/>
            <person name="Barry K."/>
            <person name="Martinez A.T."/>
            <person name="Xiao Y."/>
            <person name="Gibbons J.G."/>
            <person name="Terashima K."/>
            <person name="Grigoriev I.V."/>
            <person name="Hibbett D."/>
        </authorList>
    </citation>
    <scope>NUCLEOTIDE SEQUENCE</scope>
    <source>
        <strain evidence="5">Sp2 HRB7682 ss15</strain>
    </source>
</reference>
<dbReference type="InterPro" id="IPR051219">
    <property type="entry name" value="Heterochromatin_chromo-domain"/>
</dbReference>
<dbReference type="SUPFAM" id="SSF54160">
    <property type="entry name" value="Chromo domain-like"/>
    <property type="match status" value="1"/>
</dbReference>
<comment type="caution">
    <text evidence="5">The sequence shown here is derived from an EMBL/GenBank/DDBJ whole genome shotgun (WGS) entry which is preliminary data.</text>
</comment>
<comment type="subcellular location">
    <subcellularLocation>
        <location evidence="1">Nucleus</location>
    </subcellularLocation>
</comment>
<dbReference type="Pfam" id="PF00385">
    <property type="entry name" value="Chromo"/>
    <property type="match status" value="1"/>
</dbReference>
<keyword evidence="2" id="KW-0539">Nucleus</keyword>
<feature type="region of interest" description="Disordered" evidence="3">
    <location>
        <begin position="108"/>
        <end position="128"/>
    </location>
</feature>
<sequence length="520" mass="59882">MYNVLISLYRSSLTPHVADTSFSLSSTMPPIRSNDHSDILIISSDDEDSTLVPSTQASTRGLFVDSALSPLTEIEDDVDDSASQLPVKQARFSRSSRKFYRESLPAPIRARRKPSMSDPSSPQSETITVNGHVLTPTIVFDTFWRWCAERKSIDDRRRAGEPFPWTQDEIMQTKFFCNTYRVLDKTSQYIITQVIQKGSQEPVEIVFRVVLFNIFTRIETWQWLEKRLGSITWKDYSQENYMNVLEERAQTHTLYTGAFQSPGPKWDYPETFKNHLLLLETIMHNDLAGKLQKFKSMEKAYAFIASFPSMGDFKSYQLLLNLSYSSVINFSGNDFVVPGIGAVSGLGKMFGKSIENAAKVDPNIRIAVIRYMMETQQQHFRRLGLQLSGLGPNRLPMELADIEHAICEVDKYARKAHPWIVDNKNGRSELRRKWTPSSDPYPATPVLPKAWSHARRNITRRCDRMPSVQKRWAVEKIVTHRVFRGRTECNVHWYGYSAKDDTWEPVETLFEDTPEIVDDY</sequence>
<evidence type="ECO:0000259" key="4">
    <source>
        <dbReference type="PROSITE" id="PS50013"/>
    </source>
</evidence>
<feature type="compositionally biased region" description="Polar residues" evidence="3">
    <location>
        <begin position="117"/>
        <end position="128"/>
    </location>
</feature>